<proteinExistence type="predicted"/>
<evidence type="ECO:0000313" key="1">
    <source>
        <dbReference type="EMBL" id="MET3547179.1"/>
    </source>
</evidence>
<comment type="caution">
    <text evidence="1">The sequence shown here is derived from an EMBL/GenBank/DDBJ whole genome shotgun (WGS) entry which is preliminary data.</text>
</comment>
<evidence type="ECO:0000313" key="2">
    <source>
        <dbReference type="Proteomes" id="UP001549098"/>
    </source>
</evidence>
<name>A0ABV2F623_9BACL</name>
<gene>
    <name evidence="1" type="ORF">ABID47_003795</name>
</gene>
<dbReference type="Proteomes" id="UP001549098">
    <property type="component" value="Unassembled WGS sequence"/>
</dbReference>
<dbReference type="EMBL" id="JBEPLV010000004">
    <property type="protein sequence ID" value="MET3547179.1"/>
    <property type="molecule type" value="Genomic_DNA"/>
</dbReference>
<accession>A0ABV2F623</accession>
<keyword evidence="2" id="KW-1185">Reference proteome</keyword>
<sequence length="74" mass="8072">MRIMPRNIPLPSPLLIKPAFIPSSGLWNGFNGAGGIVLEKRSGPLYSRISTFYPFHGNPGITGIGSMIRMRSDD</sequence>
<reference evidence="1 2" key="1">
    <citation type="submission" date="2024-06" db="EMBL/GenBank/DDBJ databases">
        <title>Genomic Encyclopedia of Type Strains, Phase IV (KMG-IV): sequencing the most valuable type-strain genomes for metagenomic binning, comparative biology and taxonomic classification.</title>
        <authorList>
            <person name="Goeker M."/>
        </authorList>
    </citation>
    <scope>NUCLEOTIDE SEQUENCE [LARGE SCALE GENOMIC DNA]</scope>
    <source>
        <strain evidence="1 2">DSM 17253</strain>
    </source>
</reference>
<protein>
    <submittedName>
        <fullName evidence="1">Uncharacterized protein</fullName>
    </submittedName>
</protein>
<organism evidence="1 2">
    <name type="scientific">Paenibacillus favisporus</name>
    <dbReference type="NCBI Taxonomy" id="221028"/>
    <lineage>
        <taxon>Bacteria</taxon>
        <taxon>Bacillati</taxon>
        <taxon>Bacillota</taxon>
        <taxon>Bacilli</taxon>
        <taxon>Bacillales</taxon>
        <taxon>Paenibacillaceae</taxon>
        <taxon>Paenibacillus</taxon>
    </lineage>
</organism>